<evidence type="ECO:0000256" key="1">
    <source>
        <dbReference type="SAM" id="MobiDB-lite"/>
    </source>
</evidence>
<feature type="region of interest" description="Disordered" evidence="1">
    <location>
        <begin position="13"/>
        <end position="54"/>
    </location>
</feature>
<name>A0A1D8ETC6_9CAUD</name>
<feature type="compositionally biased region" description="Basic and acidic residues" evidence="1">
    <location>
        <begin position="39"/>
        <end position="54"/>
    </location>
</feature>
<feature type="compositionally biased region" description="Low complexity" evidence="1">
    <location>
        <begin position="23"/>
        <end position="33"/>
    </location>
</feature>
<dbReference type="KEGG" id="vg:40072472"/>
<gene>
    <name evidence="2" type="primary">7</name>
    <name evidence="2" type="ORF">B3_7</name>
</gene>
<evidence type="ECO:0000313" key="2">
    <source>
        <dbReference type="EMBL" id="AOT24301.1"/>
    </source>
</evidence>
<sequence length="54" mass="5917">MRIYEVGGHRFQFAEGDVPPGAVEVPDPSVKVKVPPPKRTKEPGPRKPAREPGK</sequence>
<accession>A0A1D8ETC6</accession>
<evidence type="ECO:0000313" key="3">
    <source>
        <dbReference type="Proteomes" id="UP000223820"/>
    </source>
</evidence>
<dbReference type="Proteomes" id="UP000223820">
    <property type="component" value="Segment"/>
</dbReference>
<organism evidence="2 3">
    <name type="scientific">Propionibacterium phage B3</name>
    <dbReference type="NCBI Taxonomy" id="1897533"/>
    <lineage>
        <taxon>Viruses</taxon>
        <taxon>Duplodnaviria</taxon>
        <taxon>Heunggongvirae</taxon>
        <taxon>Uroviricota</taxon>
        <taxon>Caudoviricetes</taxon>
        <taxon>Anatolevirus</taxon>
        <taxon>Anatolevirus B3</taxon>
    </lineage>
</organism>
<dbReference type="RefSeq" id="YP_009596871.1">
    <property type="nucleotide sequence ID" value="NC_041892.1"/>
</dbReference>
<reference evidence="2 3" key="1">
    <citation type="submission" date="2016-07" db="EMBL/GenBank/DDBJ databases">
        <authorList>
            <person name="Modlin R.L."/>
            <person name="Cheng L.S."/>
            <person name="Marinelli L.J."/>
            <person name="Grosset N."/>
            <person name="Gautier M."/>
            <person name="Fitz-Gibbon S."/>
            <person name="Pellegrini M."/>
            <person name="Bowman C.A."/>
            <person name="Russell D.A."/>
            <person name="Jacobs-Sera D."/>
            <person name="Hatfull G.F."/>
        </authorList>
    </citation>
    <scope>NUCLEOTIDE SEQUENCE [LARGE SCALE GENOMIC DNA]</scope>
</reference>
<keyword evidence="3" id="KW-1185">Reference proteome</keyword>
<proteinExistence type="predicted"/>
<dbReference type="EMBL" id="KX620749">
    <property type="protein sequence ID" value="AOT24301.1"/>
    <property type="molecule type" value="Genomic_DNA"/>
</dbReference>
<protein>
    <submittedName>
        <fullName evidence="2">Uncharacterized protein</fullName>
    </submittedName>
</protein>
<dbReference type="GeneID" id="40072472"/>